<dbReference type="SUPFAM" id="SSF141868">
    <property type="entry name" value="EAL domain-like"/>
    <property type="match status" value="1"/>
</dbReference>
<dbReference type="InterPro" id="IPR029016">
    <property type="entry name" value="GAF-like_dom_sf"/>
</dbReference>
<dbReference type="Gene3D" id="3.30.450.20">
    <property type="entry name" value="PAS domain"/>
    <property type="match status" value="1"/>
</dbReference>
<dbReference type="SMART" id="SM00065">
    <property type="entry name" value="GAF"/>
    <property type="match status" value="2"/>
</dbReference>
<dbReference type="SUPFAM" id="SSF55785">
    <property type="entry name" value="PYP-like sensor domain (PAS domain)"/>
    <property type="match status" value="1"/>
</dbReference>
<dbReference type="InterPro" id="IPR000700">
    <property type="entry name" value="PAS-assoc_C"/>
</dbReference>
<evidence type="ECO:0000259" key="3">
    <source>
        <dbReference type="PROSITE" id="PS50883"/>
    </source>
</evidence>
<dbReference type="STRING" id="1499967.U27_02400"/>
<dbReference type="Pfam" id="PF00989">
    <property type="entry name" value="PAS"/>
    <property type="match status" value="1"/>
</dbReference>
<name>A0A0S6WCL8_VECG1</name>
<evidence type="ECO:0000313" key="5">
    <source>
        <dbReference type="EMBL" id="GAK55566.1"/>
    </source>
</evidence>
<dbReference type="CDD" id="cd01948">
    <property type="entry name" value="EAL"/>
    <property type="match status" value="1"/>
</dbReference>
<dbReference type="InterPro" id="IPR043128">
    <property type="entry name" value="Rev_trsase/Diguanyl_cyclase"/>
</dbReference>
<keyword evidence="6" id="KW-1185">Reference proteome</keyword>
<dbReference type="PROSITE" id="PS50887">
    <property type="entry name" value="GGDEF"/>
    <property type="match status" value="1"/>
</dbReference>
<dbReference type="InterPro" id="IPR000160">
    <property type="entry name" value="GGDEF_dom"/>
</dbReference>
<dbReference type="PANTHER" id="PTHR44757">
    <property type="entry name" value="DIGUANYLATE CYCLASE DGCP"/>
    <property type="match status" value="1"/>
</dbReference>
<dbReference type="FunFam" id="3.30.70.270:FF:000001">
    <property type="entry name" value="Diguanylate cyclase domain protein"/>
    <property type="match status" value="1"/>
</dbReference>
<dbReference type="NCBIfam" id="TIGR00254">
    <property type="entry name" value="GGDEF"/>
    <property type="match status" value="1"/>
</dbReference>
<dbReference type="SMART" id="SM00267">
    <property type="entry name" value="GGDEF"/>
    <property type="match status" value="1"/>
</dbReference>
<dbReference type="SUPFAM" id="SSF55781">
    <property type="entry name" value="GAF domain-like"/>
    <property type="match status" value="2"/>
</dbReference>
<sequence>MIKDRETSQPDLNTAGYLAPGGEDEILRLRTARDAALQAAQTAIRDTTRLTRLLTILSEPTPIEFLLDRLLSTLSELFSADIVVLLDPMETGTFSPLAAIGLPEDMIHQRMLDTEGSYVAVALHNRMSVLTVEASTDPKVDSILRELGTETAVWVPVSDSHAARGVLILARCRPVPFAHADVDLLTAMAYRIGLALEHAQRNSQLEQIIQTSHEISYYLDEATVGAETVRMFSGIVRADAAALVLSNQDSPPRCVAQFGLDPAQTNVWVQLAESLLSHRDLISAQPYSTSDLREVAGQFALEALDNCPVRALLAVPIGRNNQAQGLLYAMRFSTTSFSPDTLQIAMLYAGQTSALLENARLYRAACDEVTERIRAEQALRTSEERFRALIRSVSDVIAILKVDGTICYTNPAVEMVWGCSADALFGQNMLDRVHPDDVETMHNLLSLLLVQPNTTLTRLVRVRQGENIWRDFEVILTNLLDEPAVSGIVATFHDVTERKTYEQELTTLAFRDPLTGLANRSYFKDRLQHALIRADAEGHSIAVFFFDLDDFKIVNDSLGHDAGDQVLQVVADRMRACLRREDTAARLGGDEFTIFVEGVTAVEQVIPIAHRLIAALRDPIRIADRNLFIGSSLGIAISIPNQDSIDDLLRKADLAMYHAKSTTKGSYAIFDAQLNAAAMERLEVEIELRQALELQEFRVYYQPVVSLDDGRICTVEALIRWQHPRRGLVPPSRVIPIAEETGLIIELGQWVLEEACRQVSDWQRRYQENLSLNVNLSARQFRHAEIVNNISVALHNSGLKPFSLTLEITEGNLIHDPMETIAKLRAMKKLGVRLAIDDFGIGYSNLSYLKQFPVDILKIDRSFIRGIEWDPHDKAIVRSVIALADAFELSVTGEGIETEEQAAQLRALGCNHGQGYLFAPPLPADSFETFLEKDRQRARVNGYGQR</sequence>
<dbReference type="InterPro" id="IPR035965">
    <property type="entry name" value="PAS-like_dom_sf"/>
</dbReference>
<proteinExistence type="predicted"/>
<feature type="domain" description="EAL" evidence="3">
    <location>
        <begin position="681"/>
        <end position="935"/>
    </location>
</feature>
<dbReference type="SMART" id="SM00052">
    <property type="entry name" value="EAL"/>
    <property type="match status" value="1"/>
</dbReference>
<dbReference type="Gene3D" id="3.30.450.40">
    <property type="match status" value="2"/>
</dbReference>
<dbReference type="InterPro" id="IPR013767">
    <property type="entry name" value="PAS_fold"/>
</dbReference>
<protein>
    <submittedName>
        <fullName evidence="5">Diguanylate cyclase/phosphodiesterase with PAS/PAC sensor(S)</fullName>
    </submittedName>
</protein>
<feature type="domain" description="PAC" evidence="2">
    <location>
        <begin position="453"/>
        <end position="507"/>
    </location>
</feature>
<gene>
    <name evidence="5" type="ORF">U27_02400</name>
</gene>
<dbReference type="AlphaFoldDB" id="A0A0S6WCL8"/>
<accession>A0A0S6WCL8</accession>
<feature type="domain" description="PAS" evidence="1">
    <location>
        <begin position="382"/>
        <end position="452"/>
    </location>
</feature>
<dbReference type="NCBIfam" id="TIGR00229">
    <property type="entry name" value="sensory_box"/>
    <property type="match status" value="1"/>
</dbReference>
<dbReference type="SUPFAM" id="SSF55073">
    <property type="entry name" value="Nucleotide cyclase"/>
    <property type="match status" value="1"/>
</dbReference>
<dbReference type="Gene3D" id="3.20.20.450">
    <property type="entry name" value="EAL domain"/>
    <property type="match status" value="1"/>
</dbReference>
<dbReference type="Pfam" id="PF00563">
    <property type="entry name" value="EAL"/>
    <property type="match status" value="1"/>
</dbReference>
<dbReference type="InterPro" id="IPR001633">
    <property type="entry name" value="EAL_dom"/>
</dbReference>
<dbReference type="FunFam" id="3.20.20.450:FF:000001">
    <property type="entry name" value="Cyclic di-GMP phosphodiesterase yahA"/>
    <property type="match status" value="1"/>
</dbReference>
<feature type="domain" description="GGDEF" evidence="4">
    <location>
        <begin position="539"/>
        <end position="672"/>
    </location>
</feature>
<reference evidence="5" key="1">
    <citation type="journal article" date="2015" name="PeerJ">
        <title>First genomic representation of candidate bacterial phylum KSB3 points to enhanced environmental sensing as a trigger of wastewater bulking.</title>
        <authorList>
            <person name="Sekiguchi Y."/>
            <person name="Ohashi A."/>
            <person name="Parks D.H."/>
            <person name="Yamauchi T."/>
            <person name="Tyson G.W."/>
            <person name="Hugenholtz P."/>
        </authorList>
    </citation>
    <scope>NUCLEOTIDE SEQUENCE [LARGE SCALE GENOMIC DNA]</scope>
</reference>
<evidence type="ECO:0000313" key="6">
    <source>
        <dbReference type="Proteomes" id="UP000030661"/>
    </source>
</evidence>
<evidence type="ECO:0000259" key="4">
    <source>
        <dbReference type="PROSITE" id="PS50887"/>
    </source>
</evidence>
<dbReference type="Pfam" id="PF00990">
    <property type="entry name" value="GGDEF"/>
    <property type="match status" value="1"/>
</dbReference>
<dbReference type="PROSITE" id="PS50112">
    <property type="entry name" value="PAS"/>
    <property type="match status" value="1"/>
</dbReference>
<dbReference type="CDD" id="cd00130">
    <property type="entry name" value="PAS"/>
    <property type="match status" value="1"/>
</dbReference>
<dbReference type="GO" id="GO:0006355">
    <property type="term" value="P:regulation of DNA-templated transcription"/>
    <property type="evidence" value="ECO:0007669"/>
    <property type="project" value="InterPro"/>
</dbReference>
<dbReference type="InterPro" id="IPR000014">
    <property type="entry name" value="PAS"/>
</dbReference>
<dbReference type="eggNOG" id="COG5001">
    <property type="taxonomic scope" value="Bacteria"/>
</dbReference>
<dbReference type="SMART" id="SM00091">
    <property type="entry name" value="PAS"/>
    <property type="match status" value="1"/>
</dbReference>
<dbReference type="CDD" id="cd01949">
    <property type="entry name" value="GGDEF"/>
    <property type="match status" value="1"/>
</dbReference>
<dbReference type="InterPro" id="IPR003018">
    <property type="entry name" value="GAF"/>
</dbReference>
<dbReference type="Pfam" id="PF01590">
    <property type="entry name" value="GAF"/>
    <property type="match status" value="2"/>
</dbReference>
<dbReference type="PROSITE" id="PS50883">
    <property type="entry name" value="EAL"/>
    <property type="match status" value="1"/>
</dbReference>
<dbReference type="PROSITE" id="PS50113">
    <property type="entry name" value="PAC"/>
    <property type="match status" value="1"/>
</dbReference>
<dbReference type="InterPro" id="IPR052155">
    <property type="entry name" value="Biofilm_reg_signaling"/>
</dbReference>
<dbReference type="Gene3D" id="3.30.70.270">
    <property type="match status" value="1"/>
</dbReference>
<dbReference type="PANTHER" id="PTHR44757:SF2">
    <property type="entry name" value="BIOFILM ARCHITECTURE MAINTENANCE PROTEIN MBAA"/>
    <property type="match status" value="1"/>
</dbReference>
<evidence type="ECO:0000259" key="2">
    <source>
        <dbReference type="PROSITE" id="PS50113"/>
    </source>
</evidence>
<dbReference type="InterPro" id="IPR035919">
    <property type="entry name" value="EAL_sf"/>
</dbReference>
<dbReference type="EMBL" id="DF820463">
    <property type="protein sequence ID" value="GAK55566.1"/>
    <property type="molecule type" value="Genomic_DNA"/>
</dbReference>
<dbReference type="InterPro" id="IPR029787">
    <property type="entry name" value="Nucleotide_cyclase"/>
</dbReference>
<dbReference type="Proteomes" id="UP000030661">
    <property type="component" value="Unassembled WGS sequence"/>
</dbReference>
<dbReference type="HOGENOM" id="CLU_000445_70_34_0"/>
<evidence type="ECO:0000259" key="1">
    <source>
        <dbReference type="PROSITE" id="PS50112"/>
    </source>
</evidence>
<organism evidence="5">
    <name type="scientific">Vecturithrix granuli</name>
    <dbReference type="NCBI Taxonomy" id="1499967"/>
    <lineage>
        <taxon>Bacteria</taxon>
        <taxon>Candidatus Moduliflexota</taxon>
        <taxon>Candidatus Vecturitrichia</taxon>
        <taxon>Candidatus Vecturitrichales</taxon>
        <taxon>Candidatus Vecturitrichaceae</taxon>
        <taxon>Candidatus Vecturithrix</taxon>
    </lineage>
</organism>